<evidence type="ECO:0000313" key="3">
    <source>
        <dbReference type="Proteomes" id="UP000282002"/>
    </source>
</evidence>
<dbReference type="Gene3D" id="3.40.50.10610">
    <property type="entry name" value="ABC-type transport auxiliary lipoprotein component"/>
    <property type="match status" value="1"/>
</dbReference>
<dbReference type="OrthoDB" id="9808689at2"/>
<organism evidence="2 3">
    <name type="scientific">Tabrizicola piscis</name>
    <dbReference type="NCBI Taxonomy" id="2494374"/>
    <lineage>
        <taxon>Bacteria</taxon>
        <taxon>Pseudomonadati</taxon>
        <taxon>Pseudomonadota</taxon>
        <taxon>Alphaproteobacteria</taxon>
        <taxon>Rhodobacterales</taxon>
        <taxon>Paracoccaceae</taxon>
        <taxon>Tabrizicola</taxon>
    </lineage>
</organism>
<feature type="domain" description="ABC-type transport auxiliary lipoprotein component" evidence="1">
    <location>
        <begin position="35"/>
        <end position="197"/>
    </location>
</feature>
<reference evidence="2 3" key="1">
    <citation type="submission" date="2018-12" db="EMBL/GenBank/DDBJ databases">
        <title>Complete genome sequencing of Tabrizicola sp. K13M18.</title>
        <authorList>
            <person name="Bae J.-W."/>
        </authorList>
    </citation>
    <scope>NUCLEOTIDE SEQUENCE [LARGE SCALE GENOMIC DNA]</scope>
    <source>
        <strain evidence="2 3">K13M18</strain>
    </source>
</reference>
<dbReference type="KEGG" id="taw:EI545_19270"/>
<dbReference type="RefSeq" id="WP_125326985.1">
    <property type="nucleotide sequence ID" value="NZ_CP034328.1"/>
</dbReference>
<dbReference type="AlphaFoldDB" id="A0A3S8UAX7"/>
<dbReference type="Pfam" id="PF03886">
    <property type="entry name" value="ABC_trans_aux"/>
    <property type="match status" value="1"/>
</dbReference>
<dbReference type="EMBL" id="CP034328">
    <property type="protein sequence ID" value="AZL60773.1"/>
    <property type="molecule type" value="Genomic_DNA"/>
</dbReference>
<name>A0A3S8UAX7_9RHOB</name>
<dbReference type="SUPFAM" id="SSF159594">
    <property type="entry name" value="XCC0632-like"/>
    <property type="match status" value="1"/>
</dbReference>
<dbReference type="Proteomes" id="UP000282002">
    <property type="component" value="Chromosome"/>
</dbReference>
<dbReference type="PROSITE" id="PS51257">
    <property type="entry name" value="PROKAR_LIPOPROTEIN"/>
    <property type="match status" value="1"/>
</dbReference>
<proteinExistence type="predicted"/>
<gene>
    <name evidence="2" type="ORF">EI545_19270</name>
</gene>
<evidence type="ECO:0000259" key="1">
    <source>
        <dbReference type="Pfam" id="PF03886"/>
    </source>
</evidence>
<sequence>MRWLSPLLLTLVLPVLSGCGALSSLSEASKELDAYTLSPATDPGLPAKGSRHLIVELPTSAGALGTDRILIKPLPYQAQYLPDGRWTEPAPALLQTLLVTSFQNLGGFRLVGRTGAGLMPDYTLMTEMQEFQAEPVGPDSEEVTIKVSMVLTLIRESDRRIVASRRIAVTETVDSDETLTLVGGFDRAVQAVLREIVVWTRSNAG</sequence>
<accession>A0A3S8UAX7</accession>
<evidence type="ECO:0000313" key="2">
    <source>
        <dbReference type="EMBL" id="AZL60773.1"/>
    </source>
</evidence>
<keyword evidence="3" id="KW-1185">Reference proteome</keyword>
<dbReference type="InterPro" id="IPR005586">
    <property type="entry name" value="ABC_trans_aux"/>
</dbReference>
<protein>
    <submittedName>
        <fullName evidence="2">ABC transporter</fullName>
    </submittedName>
</protein>